<reference evidence="3" key="1">
    <citation type="submission" date="2018-12" db="EMBL/GenBank/DDBJ databases">
        <title>Complete genome sequence of Paenibacillus sp. MBLB1234.</title>
        <authorList>
            <person name="Nam Y.-D."/>
            <person name="Kang J."/>
            <person name="Chung W.-H."/>
            <person name="Park Y.S."/>
        </authorList>
    </citation>
    <scope>NUCLEOTIDE SEQUENCE [LARGE SCALE GENOMIC DNA]</scope>
    <source>
        <strain evidence="3">MBLB1234</strain>
    </source>
</reference>
<proteinExistence type="predicted"/>
<protein>
    <recommendedName>
        <fullName evidence="4">YxlC family protein</fullName>
    </recommendedName>
</protein>
<feature type="transmembrane region" description="Helical" evidence="1">
    <location>
        <begin position="57"/>
        <end position="78"/>
    </location>
</feature>
<name>A0A3Q9IED1_9BACL</name>
<dbReference type="OrthoDB" id="2624835at2"/>
<dbReference type="InterPro" id="IPR035238">
    <property type="entry name" value="DUF5345"/>
</dbReference>
<dbReference type="Proteomes" id="UP000270678">
    <property type="component" value="Chromosome"/>
</dbReference>
<evidence type="ECO:0008006" key="4">
    <source>
        <dbReference type="Google" id="ProtNLM"/>
    </source>
</evidence>
<dbReference type="Pfam" id="PF17280">
    <property type="entry name" value="DUF5345"/>
    <property type="match status" value="1"/>
</dbReference>
<organism evidence="2 3">
    <name type="scientific">Paenibacillus lutimineralis</name>
    <dbReference type="NCBI Taxonomy" id="2707005"/>
    <lineage>
        <taxon>Bacteria</taxon>
        <taxon>Bacillati</taxon>
        <taxon>Bacillota</taxon>
        <taxon>Bacilli</taxon>
        <taxon>Bacillales</taxon>
        <taxon>Paenibacillaceae</taxon>
        <taxon>Paenibacillus</taxon>
    </lineage>
</organism>
<feature type="transmembrane region" description="Helical" evidence="1">
    <location>
        <begin position="84"/>
        <end position="103"/>
    </location>
</feature>
<evidence type="ECO:0000313" key="3">
    <source>
        <dbReference type="Proteomes" id="UP000270678"/>
    </source>
</evidence>
<evidence type="ECO:0000313" key="2">
    <source>
        <dbReference type="EMBL" id="AZS17238.1"/>
    </source>
</evidence>
<keyword evidence="3" id="KW-1185">Reference proteome</keyword>
<accession>A0A3Q9IED1</accession>
<keyword evidence="1" id="KW-0472">Membrane</keyword>
<dbReference type="KEGG" id="plut:EI981_24315"/>
<dbReference type="RefSeq" id="WP_127002612.1">
    <property type="nucleotide sequence ID" value="NZ_CP034346.1"/>
</dbReference>
<keyword evidence="1" id="KW-0812">Transmembrane</keyword>
<dbReference type="AlphaFoldDB" id="A0A3Q9IED1"/>
<sequence>MGHNRISDKDEDQLLTGLLEDLRKIDQVVSPNQNFTPEAWMGIVHEKRRERRRWKQWETVLFVIVALMLTLGGGWFLYREPQLFIMLQVMTTVIGLGVIVWTMPKLWREGRQ</sequence>
<keyword evidence="1" id="KW-1133">Transmembrane helix</keyword>
<dbReference type="EMBL" id="CP034346">
    <property type="protein sequence ID" value="AZS17238.1"/>
    <property type="molecule type" value="Genomic_DNA"/>
</dbReference>
<evidence type="ECO:0000256" key="1">
    <source>
        <dbReference type="SAM" id="Phobius"/>
    </source>
</evidence>
<gene>
    <name evidence="2" type="ORF">EI981_24315</name>
</gene>